<reference evidence="2 3" key="1">
    <citation type="journal article" date="2020" name="bioRxiv">
        <title>Whole genome comparisons of ergot fungi reveals the divergence and evolution of species within the genus Claviceps are the result of varying mechanisms driving genome evolution and host range expansion.</title>
        <authorList>
            <person name="Wyka S.A."/>
            <person name="Mondo S.J."/>
            <person name="Liu M."/>
            <person name="Dettman J."/>
            <person name="Nalam V."/>
            <person name="Broders K.D."/>
        </authorList>
    </citation>
    <scope>NUCLEOTIDE SEQUENCE</scope>
    <source>
        <strain evidence="2">CCC 1102</strain>
        <strain evidence="1 3">LM583</strain>
    </source>
</reference>
<proteinExistence type="predicted"/>
<protein>
    <submittedName>
        <fullName evidence="2">Uncharacterized protein</fullName>
    </submittedName>
</protein>
<keyword evidence="3" id="KW-1185">Reference proteome</keyword>
<evidence type="ECO:0000313" key="4">
    <source>
        <dbReference type="Proteomes" id="UP000784919"/>
    </source>
</evidence>
<dbReference type="Proteomes" id="UP000742024">
    <property type="component" value="Unassembled WGS sequence"/>
</dbReference>
<dbReference type="EMBL" id="SRPR01000070">
    <property type="protein sequence ID" value="KAG5962268.1"/>
    <property type="molecule type" value="Genomic_DNA"/>
</dbReference>
<sequence>MASNLAEAQFVLHGTAALSKPENTQAAMELVKFDVGKVAIRSTLRRIGFSQYAAYRNPRPLEKIGKRVFTLFVPRPCRNHLAEW</sequence>
<dbReference type="AlphaFoldDB" id="A0A9P7SNW8"/>
<dbReference type="EMBL" id="SRPS01000093">
    <property type="protein sequence ID" value="KAG5969465.1"/>
    <property type="molecule type" value="Genomic_DNA"/>
</dbReference>
<gene>
    <name evidence="2" type="ORF">E4U56_008292</name>
    <name evidence="1" type="ORF">E4U57_007212</name>
</gene>
<name>A0A9P7SNW8_9HYPO</name>
<evidence type="ECO:0000313" key="1">
    <source>
        <dbReference type="EMBL" id="KAG5962268.1"/>
    </source>
</evidence>
<organism evidence="2 4">
    <name type="scientific">Claviceps arundinis</name>
    <dbReference type="NCBI Taxonomy" id="1623583"/>
    <lineage>
        <taxon>Eukaryota</taxon>
        <taxon>Fungi</taxon>
        <taxon>Dikarya</taxon>
        <taxon>Ascomycota</taxon>
        <taxon>Pezizomycotina</taxon>
        <taxon>Sordariomycetes</taxon>
        <taxon>Hypocreomycetidae</taxon>
        <taxon>Hypocreales</taxon>
        <taxon>Clavicipitaceae</taxon>
        <taxon>Claviceps</taxon>
    </lineage>
</organism>
<dbReference type="Proteomes" id="UP000784919">
    <property type="component" value="Unassembled WGS sequence"/>
</dbReference>
<evidence type="ECO:0000313" key="3">
    <source>
        <dbReference type="Proteomes" id="UP000742024"/>
    </source>
</evidence>
<accession>A0A9P7SNW8</accession>
<comment type="caution">
    <text evidence="2">The sequence shown here is derived from an EMBL/GenBank/DDBJ whole genome shotgun (WGS) entry which is preliminary data.</text>
</comment>
<evidence type="ECO:0000313" key="2">
    <source>
        <dbReference type="EMBL" id="KAG5969465.1"/>
    </source>
</evidence>